<dbReference type="EMBL" id="RCHS01003518">
    <property type="protein sequence ID" value="RMX41231.1"/>
    <property type="molecule type" value="Genomic_DNA"/>
</dbReference>
<evidence type="ECO:0000313" key="2">
    <source>
        <dbReference type="EMBL" id="RMX41231.1"/>
    </source>
</evidence>
<keyword evidence="3" id="KW-1185">Reference proteome</keyword>
<sequence length="142" mass="16042">MRLLKEIISVCRRVLDCDLVARSNDYWSNLGCTTEYSLHCTLKVRQSEGVKKGIDERIDCDENKVEISQPVNQLTAASLAKIHEIDHDARRYVTGQKDAKHDQIDTHIRENEDKNSAKHRNVGKDKSVGHKADKEENGGGTT</sequence>
<accession>A0A3M6TIT0</accession>
<name>A0A3M6TIT0_POCDA</name>
<dbReference type="Proteomes" id="UP000275408">
    <property type="component" value="Unassembled WGS sequence"/>
</dbReference>
<gene>
    <name evidence="2" type="ORF">pdam_00013254</name>
</gene>
<evidence type="ECO:0000256" key="1">
    <source>
        <dbReference type="SAM" id="MobiDB-lite"/>
    </source>
</evidence>
<reference evidence="2 3" key="1">
    <citation type="journal article" date="2018" name="Sci. Rep.">
        <title>Comparative analysis of the Pocillopora damicornis genome highlights role of immune system in coral evolution.</title>
        <authorList>
            <person name="Cunning R."/>
            <person name="Bay R.A."/>
            <person name="Gillette P."/>
            <person name="Baker A.C."/>
            <person name="Traylor-Knowles N."/>
        </authorList>
    </citation>
    <scope>NUCLEOTIDE SEQUENCE [LARGE SCALE GENOMIC DNA]</scope>
    <source>
        <strain evidence="2">RSMAS</strain>
        <tissue evidence="2">Whole animal</tissue>
    </source>
</reference>
<organism evidence="2 3">
    <name type="scientific">Pocillopora damicornis</name>
    <name type="common">Cauliflower coral</name>
    <name type="synonym">Millepora damicornis</name>
    <dbReference type="NCBI Taxonomy" id="46731"/>
    <lineage>
        <taxon>Eukaryota</taxon>
        <taxon>Metazoa</taxon>
        <taxon>Cnidaria</taxon>
        <taxon>Anthozoa</taxon>
        <taxon>Hexacorallia</taxon>
        <taxon>Scleractinia</taxon>
        <taxon>Astrocoeniina</taxon>
        <taxon>Pocilloporidae</taxon>
        <taxon>Pocillopora</taxon>
    </lineage>
</organism>
<evidence type="ECO:0000313" key="3">
    <source>
        <dbReference type="Proteomes" id="UP000275408"/>
    </source>
</evidence>
<protein>
    <submittedName>
        <fullName evidence="2">Uncharacterized protein</fullName>
    </submittedName>
</protein>
<dbReference type="AlphaFoldDB" id="A0A3M6TIT0"/>
<feature type="region of interest" description="Disordered" evidence="1">
    <location>
        <begin position="90"/>
        <end position="142"/>
    </location>
</feature>
<proteinExistence type="predicted"/>
<comment type="caution">
    <text evidence="2">The sequence shown here is derived from an EMBL/GenBank/DDBJ whole genome shotgun (WGS) entry which is preliminary data.</text>
</comment>